<accession>A0AAV4TKG9</accession>
<dbReference type="EMBL" id="BPLQ01009629">
    <property type="protein sequence ID" value="GIY45452.1"/>
    <property type="molecule type" value="Genomic_DNA"/>
</dbReference>
<name>A0AAV4TKG9_9ARAC</name>
<gene>
    <name evidence="1" type="ORF">CDAR_71791</name>
</gene>
<proteinExistence type="predicted"/>
<protein>
    <submittedName>
        <fullName evidence="1">Uncharacterized protein</fullName>
    </submittedName>
</protein>
<evidence type="ECO:0000313" key="1">
    <source>
        <dbReference type="EMBL" id="GIY45452.1"/>
    </source>
</evidence>
<dbReference type="Proteomes" id="UP001054837">
    <property type="component" value="Unassembled WGS sequence"/>
</dbReference>
<organism evidence="1 2">
    <name type="scientific">Caerostris darwini</name>
    <dbReference type="NCBI Taxonomy" id="1538125"/>
    <lineage>
        <taxon>Eukaryota</taxon>
        <taxon>Metazoa</taxon>
        <taxon>Ecdysozoa</taxon>
        <taxon>Arthropoda</taxon>
        <taxon>Chelicerata</taxon>
        <taxon>Arachnida</taxon>
        <taxon>Araneae</taxon>
        <taxon>Araneomorphae</taxon>
        <taxon>Entelegynae</taxon>
        <taxon>Araneoidea</taxon>
        <taxon>Araneidae</taxon>
        <taxon>Caerostris</taxon>
    </lineage>
</organism>
<comment type="caution">
    <text evidence="1">The sequence shown here is derived from an EMBL/GenBank/DDBJ whole genome shotgun (WGS) entry which is preliminary data.</text>
</comment>
<keyword evidence="2" id="KW-1185">Reference proteome</keyword>
<dbReference type="AlphaFoldDB" id="A0AAV4TKG9"/>
<reference evidence="1 2" key="1">
    <citation type="submission" date="2021-06" db="EMBL/GenBank/DDBJ databases">
        <title>Caerostris darwini draft genome.</title>
        <authorList>
            <person name="Kono N."/>
            <person name="Arakawa K."/>
        </authorList>
    </citation>
    <scope>NUCLEOTIDE SEQUENCE [LARGE SCALE GENOMIC DNA]</scope>
</reference>
<evidence type="ECO:0000313" key="2">
    <source>
        <dbReference type="Proteomes" id="UP001054837"/>
    </source>
</evidence>
<sequence length="108" mass="12727">MKENLCSTPIFQKNRTKRKEERKHSAVQLIRTKPRGRMLLLLSKEQNGTDSRGNYWLMECPSCVISKDRLQISFLSTTQLGMKENFNFFSQMSKERIKCNFNYGRADL</sequence>